<proteinExistence type="predicted"/>
<dbReference type="Proteomes" id="UP001295684">
    <property type="component" value="Unassembled WGS sequence"/>
</dbReference>
<evidence type="ECO:0000313" key="1">
    <source>
        <dbReference type="EMBL" id="CAI2375697.1"/>
    </source>
</evidence>
<name>A0AAD2D0M3_EUPCR</name>
<dbReference type="AlphaFoldDB" id="A0AAD2D0M3"/>
<organism evidence="1 2">
    <name type="scientific">Euplotes crassus</name>
    <dbReference type="NCBI Taxonomy" id="5936"/>
    <lineage>
        <taxon>Eukaryota</taxon>
        <taxon>Sar</taxon>
        <taxon>Alveolata</taxon>
        <taxon>Ciliophora</taxon>
        <taxon>Intramacronucleata</taxon>
        <taxon>Spirotrichea</taxon>
        <taxon>Hypotrichia</taxon>
        <taxon>Euplotida</taxon>
        <taxon>Euplotidae</taxon>
        <taxon>Moneuplotes</taxon>
    </lineage>
</organism>
<sequence>MDNLFSNLSNQEQIASEYSGQCDSFLCEDANCFGYDNVFLCNSDQDEKMRLMMQDWNSFGIVDSSLVSLILTKSGFKDNICPDTSLFRNNRVLSQNILLNTKTQIESECRENISTDSKDSKENESGCEMAEILPKKVFKIAKVLSGSLKLDQNKINKRFDCKVKSSIRFIKTFIKKLFKSMNCQIVYRRYVNCSVNKIFDTMRLTLQAIVPEELLVDDLVYYTIGILKIKKPSQMNCKQKIKREISEFNETNLRFNYKKLKKIMQSNCLRVLCRSIIPKANKSISGTLEQVLDCE</sequence>
<accession>A0AAD2D0M3</accession>
<comment type="caution">
    <text evidence="1">The sequence shown here is derived from an EMBL/GenBank/DDBJ whole genome shotgun (WGS) entry which is preliminary data.</text>
</comment>
<gene>
    <name evidence="1" type="ORF">ECRASSUSDP1_LOCUS17061</name>
</gene>
<keyword evidence="2" id="KW-1185">Reference proteome</keyword>
<dbReference type="EMBL" id="CAMPGE010017193">
    <property type="protein sequence ID" value="CAI2375697.1"/>
    <property type="molecule type" value="Genomic_DNA"/>
</dbReference>
<protein>
    <submittedName>
        <fullName evidence="1">Uncharacterized protein</fullName>
    </submittedName>
</protein>
<reference evidence="1" key="1">
    <citation type="submission" date="2023-07" db="EMBL/GenBank/DDBJ databases">
        <authorList>
            <consortium name="AG Swart"/>
            <person name="Singh M."/>
            <person name="Singh A."/>
            <person name="Seah K."/>
            <person name="Emmerich C."/>
        </authorList>
    </citation>
    <scope>NUCLEOTIDE SEQUENCE</scope>
    <source>
        <strain evidence="1">DP1</strain>
    </source>
</reference>
<evidence type="ECO:0000313" key="2">
    <source>
        <dbReference type="Proteomes" id="UP001295684"/>
    </source>
</evidence>